<accession>A0AAV9X254</accession>
<dbReference type="InterPro" id="IPR057678">
    <property type="entry name" value="DUF7918"/>
</dbReference>
<keyword evidence="3" id="KW-1185">Reference proteome</keyword>
<dbReference type="PANTHER" id="PTHR36223">
    <property type="entry name" value="BETA-LACTAMASE-TYPE TRANSPEPTIDASE FOLD DOMAIN CONTAINING PROTEIN"/>
    <property type="match status" value="1"/>
</dbReference>
<dbReference type="Pfam" id="PF25534">
    <property type="entry name" value="DUF7918"/>
    <property type="match status" value="1"/>
</dbReference>
<organism evidence="2 3">
    <name type="scientific">Orbilia ellipsospora</name>
    <dbReference type="NCBI Taxonomy" id="2528407"/>
    <lineage>
        <taxon>Eukaryota</taxon>
        <taxon>Fungi</taxon>
        <taxon>Dikarya</taxon>
        <taxon>Ascomycota</taxon>
        <taxon>Pezizomycotina</taxon>
        <taxon>Orbiliomycetes</taxon>
        <taxon>Orbiliales</taxon>
        <taxon>Orbiliaceae</taxon>
        <taxon>Orbilia</taxon>
    </lineage>
</organism>
<gene>
    <name evidence="2" type="ORF">TWF694_004724</name>
</gene>
<evidence type="ECO:0000313" key="3">
    <source>
        <dbReference type="Proteomes" id="UP001365542"/>
    </source>
</evidence>
<name>A0AAV9X254_9PEZI</name>
<proteinExistence type="predicted"/>
<evidence type="ECO:0000313" key="2">
    <source>
        <dbReference type="EMBL" id="KAK6527744.1"/>
    </source>
</evidence>
<evidence type="ECO:0000259" key="1">
    <source>
        <dbReference type="Pfam" id="PF25534"/>
    </source>
</evidence>
<sequence>MPTFKGITAEVYIDGKPTVEYATKKKGRICETYIVAEEGKEYKVKLQFGRTGAPRHGLDFDVDGQNLARWTTDMKAFDIAGGRYCYRKMGKVGWWEYRTLRFESLKIDRTGGSRDLEHRKSRSDNIGKMELKIQREHLEALEINLPCKERNFSPLGTISEKDMQSRGLSHGTALGDTTTNWSMDYSQLRVRDFDWLSRRYAQFIIYYASKEMLQAKGIIPMDPKVDQDLVGLDLTQLRTEVMRLREKKKTYWWWPFGRSKNYDDEKSTKKAICKESENIVDEKARCEMFEDIDDFP</sequence>
<reference evidence="2 3" key="1">
    <citation type="submission" date="2019-10" db="EMBL/GenBank/DDBJ databases">
        <authorList>
            <person name="Palmer J.M."/>
        </authorList>
    </citation>
    <scope>NUCLEOTIDE SEQUENCE [LARGE SCALE GENOMIC DNA]</scope>
    <source>
        <strain evidence="2 3">TWF694</strain>
    </source>
</reference>
<dbReference type="AlphaFoldDB" id="A0AAV9X254"/>
<feature type="domain" description="DUF7918" evidence="1">
    <location>
        <begin position="6"/>
        <end position="220"/>
    </location>
</feature>
<dbReference type="Proteomes" id="UP001365542">
    <property type="component" value="Unassembled WGS sequence"/>
</dbReference>
<dbReference type="PANTHER" id="PTHR36223:SF1">
    <property type="entry name" value="TRANSCRIPTION ELONGATION FACTOR EAF N-TERMINAL DOMAIN-CONTAINING PROTEIN"/>
    <property type="match status" value="1"/>
</dbReference>
<dbReference type="EMBL" id="JAVHJO010000015">
    <property type="protein sequence ID" value="KAK6527744.1"/>
    <property type="molecule type" value="Genomic_DNA"/>
</dbReference>
<protein>
    <recommendedName>
        <fullName evidence="1">DUF7918 domain-containing protein</fullName>
    </recommendedName>
</protein>
<comment type="caution">
    <text evidence="2">The sequence shown here is derived from an EMBL/GenBank/DDBJ whole genome shotgun (WGS) entry which is preliminary data.</text>
</comment>